<name>A0A0D7BMP1_9AGAR</name>
<proteinExistence type="predicted"/>
<keyword evidence="3" id="KW-1185">Reference proteome</keyword>
<dbReference type="AlphaFoldDB" id="A0A0D7BMP1"/>
<sequence length="427" mass="46069">MTEELEALRVRIAELESPVRRRKDVKGKGKAREVIPSPPLHQPIAIGPFSLQAGGGLHYDSNSNPLPTPPEDVTLHRTAFYPYTETGMVNNDPAIYGTRTIRQHVIPPMTTDSGAPGIIIKKERHRDPKERKHRKKHRETYDVAPVAGPSEPRMAVQLEVDRSLQRASPVPGSVPTAAVRAESPNTRRANFTPLSSRGSIATWNDNGSINVNFSSNSRLSLNSLGVDGLAHFQTEPLPIQTSLDVEPSPLLGSSDGRRRHTAPEDGLEISVGDPRAFLPVIAPALTTSADRTPTQPRARLTSRATAPAAPSFFHGSAPSSHVEPSGSLPPSLHPAPVPQPTVWIPEVPGHTHSHSSSRVSAPSRSSRRRSHEPQVNWGPHIYAAAPPTSRNNALGLEVTAQAPVVVAPTPNMPSGARHFLRSFSHAT</sequence>
<evidence type="ECO:0000256" key="1">
    <source>
        <dbReference type="SAM" id="MobiDB-lite"/>
    </source>
</evidence>
<protein>
    <submittedName>
        <fullName evidence="2">Uncharacterized protein</fullName>
    </submittedName>
</protein>
<dbReference type="EMBL" id="KN880450">
    <property type="protein sequence ID" value="KIY71823.1"/>
    <property type="molecule type" value="Genomic_DNA"/>
</dbReference>
<accession>A0A0D7BMP1</accession>
<evidence type="ECO:0000313" key="2">
    <source>
        <dbReference type="EMBL" id="KIY71823.1"/>
    </source>
</evidence>
<feature type="compositionally biased region" description="Polar residues" evidence="1">
    <location>
        <begin position="285"/>
        <end position="295"/>
    </location>
</feature>
<evidence type="ECO:0000313" key="3">
    <source>
        <dbReference type="Proteomes" id="UP000054007"/>
    </source>
</evidence>
<feature type="compositionally biased region" description="Low complexity" evidence="1">
    <location>
        <begin position="354"/>
        <end position="364"/>
    </location>
</feature>
<feature type="region of interest" description="Disordered" evidence="1">
    <location>
        <begin position="19"/>
        <end position="43"/>
    </location>
</feature>
<reference evidence="2 3" key="1">
    <citation type="journal article" date="2015" name="Fungal Genet. Biol.">
        <title>Evolution of novel wood decay mechanisms in Agaricales revealed by the genome sequences of Fistulina hepatica and Cylindrobasidium torrendii.</title>
        <authorList>
            <person name="Floudas D."/>
            <person name="Held B.W."/>
            <person name="Riley R."/>
            <person name="Nagy L.G."/>
            <person name="Koehler G."/>
            <person name="Ransdell A.S."/>
            <person name="Younus H."/>
            <person name="Chow J."/>
            <person name="Chiniquy J."/>
            <person name="Lipzen A."/>
            <person name="Tritt A."/>
            <person name="Sun H."/>
            <person name="Haridas S."/>
            <person name="LaButti K."/>
            <person name="Ohm R.A."/>
            <person name="Kues U."/>
            <person name="Blanchette R.A."/>
            <person name="Grigoriev I.V."/>
            <person name="Minto R.E."/>
            <person name="Hibbett D.S."/>
        </authorList>
    </citation>
    <scope>NUCLEOTIDE SEQUENCE [LARGE SCALE GENOMIC DNA]</scope>
    <source>
        <strain evidence="2 3">FP15055 ss-10</strain>
    </source>
</reference>
<dbReference type="Proteomes" id="UP000054007">
    <property type="component" value="Unassembled WGS sequence"/>
</dbReference>
<organism evidence="2 3">
    <name type="scientific">Cylindrobasidium torrendii FP15055 ss-10</name>
    <dbReference type="NCBI Taxonomy" id="1314674"/>
    <lineage>
        <taxon>Eukaryota</taxon>
        <taxon>Fungi</taxon>
        <taxon>Dikarya</taxon>
        <taxon>Basidiomycota</taxon>
        <taxon>Agaricomycotina</taxon>
        <taxon>Agaricomycetes</taxon>
        <taxon>Agaricomycetidae</taxon>
        <taxon>Agaricales</taxon>
        <taxon>Marasmiineae</taxon>
        <taxon>Physalacriaceae</taxon>
        <taxon>Cylindrobasidium</taxon>
    </lineage>
</organism>
<feature type="region of interest" description="Disordered" evidence="1">
    <location>
        <begin position="240"/>
        <end position="271"/>
    </location>
</feature>
<gene>
    <name evidence="2" type="ORF">CYLTODRAFT_98458</name>
</gene>
<feature type="region of interest" description="Disordered" evidence="1">
    <location>
        <begin position="284"/>
        <end position="384"/>
    </location>
</feature>